<reference evidence="3" key="3">
    <citation type="submission" date="2020-12" db="UniProtKB">
        <authorList>
            <consortium name="EnsemblPlants"/>
        </authorList>
    </citation>
    <scope>IDENTIFICATION</scope>
</reference>
<evidence type="ECO:0000259" key="2">
    <source>
        <dbReference type="PROSITE" id="PS50250"/>
    </source>
</evidence>
<feature type="region of interest" description="Disordered" evidence="1">
    <location>
        <begin position="327"/>
        <end position="346"/>
    </location>
</feature>
<dbReference type="Gramene" id="Pp3c1_11990V3.2">
    <property type="protein sequence ID" value="PAC:32969198.CDS.1"/>
    <property type="gene ID" value="Pp3c1_11990"/>
</dbReference>
<feature type="compositionally biased region" description="Low complexity" evidence="1">
    <location>
        <begin position="416"/>
        <end position="426"/>
    </location>
</feature>
<name>A0A7I3ZPI9_PHYPA</name>
<dbReference type="PANTHER" id="PTHR12436:SF4">
    <property type="entry name" value="LEUKOCYTE RECEPTOR CLUSTER MEMBER 8"/>
    <property type="match status" value="1"/>
</dbReference>
<evidence type="ECO:0000313" key="3">
    <source>
        <dbReference type="EnsemblPlants" id="PAC:32969198.CDS.1"/>
    </source>
</evidence>
<organism evidence="3 4">
    <name type="scientific">Physcomitrium patens</name>
    <name type="common">Spreading-leaved earth moss</name>
    <name type="synonym">Physcomitrella patens</name>
    <dbReference type="NCBI Taxonomy" id="3218"/>
    <lineage>
        <taxon>Eukaryota</taxon>
        <taxon>Viridiplantae</taxon>
        <taxon>Streptophyta</taxon>
        <taxon>Embryophyta</taxon>
        <taxon>Bryophyta</taxon>
        <taxon>Bryophytina</taxon>
        <taxon>Bryopsida</taxon>
        <taxon>Funariidae</taxon>
        <taxon>Funariales</taxon>
        <taxon>Funariaceae</taxon>
        <taxon>Physcomitrium</taxon>
    </lineage>
</organism>
<evidence type="ECO:0000313" key="4">
    <source>
        <dbReference type="Proteomes" id="UP000006727"/>
    </source>
</evidence>
<feature type="compositionally biased region" description="Pro residues" evidence="1">
    <location>
        <begin position="65"/>
        <end position="79"/>
    </location>
</feature>
<dbReference type="PROSITE" id="PS50250">
    <property type="entry name" value="PCI"/>
    <property type="match status" value="1"/>
</dbReference>
<dbReference type="AlphaFoldDB" id="A0A7I3ZPI9"/>
<evidence type="ECO:0000256" key="1">
    <source>
        <dbReference type="SAM" id="MobiDB-lite"/>
    </source>
</evidence>
<dbReference type="PANTHER" id="PTHR12436">
    <property type="entry name" value="80 KDA MCM3-ASSOCIATED PROTEIN"/>
    <property type="match status" value="1"/>
</dbReference>
<dbReference type="InParanoid" id="A0A7I3ZPI9"/>
<dbReference type="Gene3D" id="1.25.40.990">
    <property type="match status" value="1"/>
</dbReference>
<feature type="compositionally biased region" description="Basic residues" evidence="1">
    <location>
        <begin position="640"/>
        <end position="651"/>
    </location>
</feature>
<feature type="compositionally biased region" description="Basic and acidic residues" evidence="1">
    <location>
        <begin position="685"/>
        <end position="706"/>
    </location>
</feature>
<feature type="compositionally biased region" description="Basic and acidic residues" evidence="1">
    <location>
        <begin position="600"/>
        <end position="639"/>
    </location>
</feature>
<protein>
    <recommendedName>
        <fullName evidence="2">PCI domain-containing protein</fullName>
    </recommendedName>
</protein>
<dbReference type="GeneID" id="112291674"/>
<dbReference type="GO" id="GO:0005634">
    <property type="term" value="C:nucleus"/>
    <property type="evidence" value="ECO:0000318"/>
    <property type="project" value="GO_Central"/>
</dbReference>
<proteinExistence type="predicted"/>
<dbReference type="EnsemblPlants" id="Pp3c1_11990V3.2">
    <property type="protein sequence ID" value="PAC:32969198.CDS.1"/>
    <property type="gene ID" value="Pp3c1_11990"/>
</dbReference>
<accession>A0A7I3ZPI9</accession>
<dbReference type="Pfam" id="PF03399">
    <property type="entry name" value="SAC3_GANP"/>
    <property type="match status" value="1"/>
</dbReference>
<feature type="compositionally biased region" description="Polar residues" evidence="1">
    <location>
        <begin position="558"/>
        <end position="568"/>
    </location>
</feature>
<keyword evidence="4" id="KW-1185">Reference proteome</keyword>
<dbReference type="Proteomes" id="UP000006727">
    <property type="component" value="Chromosome 1"/>
</dbReference>
<dbReference type="EMBL" id="ABEU02000001">
    <property type="status" value="NOT_ANNOTATED_CDS"/>
    <property type="molecule type" value="Genomic_DNA"/>
</dbReference>
<dbReference type="InterPro" id="IPR005062">
    <property type="entry name" value="SAC3/GANP/THP3_conserved"/>
</dbReference>
<dbReference type="OMA" id="APYVPTW"/>
<feature type="region of interest" description="Disordered" evidence="1">
    <location>
        <begin position="408"/>
        <end position="437"/>
    </location>
</feature>
<reference evidence="3 4" key="1">
    <citation type="journal article" date="2008" name="Science">
        <title>The Physcomitrella genome reveals evolutionary insights into the conquest of land by plants.</title>
        <authorList>
            <person name="Rensing S."/>
            <person name="Lang D."/>
            <person name="Zimmer A."/>
            <person name="Terry A."/>
            <person name="Salamov A."/>
            <person name="Shapiro H."/>
            <person name="Nishiyama T."/>
            <person name="Perroud P.-F."/>
            <person name="Lindquist E."/>
            <person name="Kamisugi Y."/>
            <person name="Tanahashi T."/>
            <person name="Sakakibara K."/>
            <person name="Fujita T."/>
            <person name="Oishi K."/>
            <person name="Shin-I T."/>
            <person name="Kuroki Y."/>
            <person name="Toyoda A."/>
            <person name="Suzuki Y."/>
            <person name="Hashimoto A."/>
            <person name="Yamaguchi K."/>
            <person name="Sugano A."/>
            <person name="Kohara Y."/>
            <person name="Fujiyama A."/>
            <person name="Anterola A."/>
            <person name="Aoki S."/>
            <person name="Ashton N."/>
            <person name="Barbazuk W.B."/>
            <person name="Barker E."/>
            <person name="Bennetzen J."/>
            <person name="Bezanilla M."/>
            <person name="Blankenship R."/>
            <person name="Cho S.H."/>
            <person name="Dutcher S."/>
            <person name="Estelle M."/>
            <person name="Fawcett J.A."/>
            <person name="Gundlach H."/>
            <person name="Hanada K."/>
            <person name="Heyl A."/>
            <person name="Hicks K.A."/>
            <person name="Hugh J."/>
            <person name="Lohr M."/>
            <person name="Mayer K."/>
            <person name="Melkozernov A."/>
            <person name="Murata T."/>
            <person name="Nelson D."/>
            <person name="Pils B."/>
            <person name="Prigge M."/>
            <person name="Reiss B."/>
            <person name="Renner T."/>
            <person name="Rombauts S."/>
            <person name="Rushton P."/>
            <person name="Sanderfoot A."/>
            <person name="Schween G."/>
            <person name="Shiu S.-H."/>
            <person name="Stueber K."/>
            <person name="Theodoulou F.L."/>
            <person name="Tu H."/>
            <person name="Van de Peer Y."/>
            <person name="Verrier P.J."/>
            <person name="Waters E."/>
            <person name="Wood A."/>
            <person name="Yang L."/>
            <person name="Cove D."/>
            <person name="Cuming A."/>
            <person name="Hasebe M."/>
            <person name="Lucas S."/>
            <person name="Mishler D.B."/>
            <person name="Reski R."/>
            <person name="Grigoriev I."/>
            <person name="Quatrano R.S."/>
            <person name="Boore J.L."/>
        </authorList>
    </citation>
    <scope>NUCLEOTIDE SEQUENCE [LARGE SCALE GENOMIC DNA]</scope>
    <source>
        <strain evidence="3 4">cv. Gransden 2004</strain>
    </source>
</reference>
<dbReference type="RefSeq" id="XP_073389228.1">
    <property type="nucleotide sequence ID" value="XM_073533127.1"/>
</dbReference>
<dbReference type="FunCoup" id="A0A7I3ZPI9">
    <property type="interactions" value="3311"/>
</dbReference>
<dbReference type="InterPro" id="IPR045107">
    <property type="entry name" value="SAC3/GANP/THP3"/>
</dbReference>
<feature type="region of interest" description="Disordered" evidence="1">
    <location>
        <begin position="1"/>
        <end position="97"/>
    </location>
</feature>
<reference evidence="3 4" key="2">
    <citation type="journal article" date="2018" name="Plant J.">
        <title>The Physcomitrella patens chromosome-scale assembly reveals moss genome structure and evolution.</title>
        <authorList>
            <person name="Lang D."/>
            <person name="Ullrich K.K."/>
            <person name="Murat F."/>
            <person name="Fuchs J."/>
            <person name="Jenkins J."/>
            <person name="Haas F.B."/>
            <person name="Piednoel M."/>
            <person name="Gundlach H."/>
            <person name="Van Bel M."/>
            <person name="Meyberg R."/>
            <person name="Vives C."/>
            <person name="Morata J."/>
            <person name="Symeonidi A."/>
            <person name="Hiss M."/>
            <person name="Muchero W."/>
            <person name="Kamisugi Y."/>
            <person name="Saleh O."/>
            <person name="Blanc G."/>
            <person name="Decker E.L."/>
            <person name="van Gessel N."/>
            <person name="Grimwood J."/>
            <person name="Hayes R.D."/>
            <person name="Graham S.W."/>
            <person name="Gunter L.E."/>
            <person name="McDaniel S.F."/>
            <person name="Hoernstein S.N.W."/>
            <person name="Larsson A."/>
            <person name="Li F.W."/>
            <person name="Perroud P.F."/>
            <person name="Phillips J."/>
            <person name="Ranjan P."/>
            <person name="Rokshar D.S."/>
            <person name="Rothfels C.J."/>
            <person name="Schneider L."/>
            <person name="Shu S."/>
            <person name="Stevenson D.W."/>
            <person name="Thummler F."/>
            <person name="Tillich M."/>
            <person name="Villarreal Aguilar J.C."/>
            <person name="Widiez T."/>
            <person name="Wong G.K."/>
            <person name="Wymore A."/>
            <person name="Zhang Y."/>
            <person name="Zimmer A.D."/>
            <person name="Quatrano R.S."/>
            <person name="Mayer K.F.X."/>
            <person name="Goodstein D."/>
            <person name="Casacuberta J.M."/>
            <person name="Vandepoele K."/>
            <person name="Reski R."/>
            <person name="Cuming A.C."/>
            <person name="Tuskan G.A."/>
            <person name="Maumus F."/>
            <person name="Salse J."/>
            <person name="Schmutz J."/>
            <person name="Rensing S.A."/>
        </authorList>
    </citation>
    <scope>NUCLEOTIDE SEQUENCE [LARGE SCALE GENOMIC DNA]</scope>
    <source>
        <strain evidence="3 4">cv. Gransden 2004</strain>
    </source>
</reference>
<feature type="region of interest" description="Disordered" evidence="1">
    <location>
        <begin position="539"/>
        <end position="724"/>
    </location>
</feature>
<dbReference type="FunFam" id="1.25.40.990:FF:000005">
    <property type="entry name" value="Putative SAC3/GANP family protein"/>
    <property type="match status" value="1"/>
</dbReference>
<feature type="domain" description="PCI" evidence="2">
    <location>
        <begin position="838"/>
        <end position="1009"/>
    </location>
</feature>
<sequence>MAGVGDEYDNRRNFYPDPGNAWGGQHYDPAAQQQQYGYGYGYGYGYPSQQPEDRGQAVQEGMAAPPLPAMPPPQAPLPPSLATTPTWPGSDQGGANGAADTAYAGYNNYNHQSQQGQEYSSYVTGEVQQANNFAHPQTSNGSQSFAQGYAGYNYIPDQNAYNYQGYNNNAFQKQGVESYPQNAAMYSNAGAPYAPPNQYQHRDVASYSNTTNYYDPNGYQSTGYRGEDEQVQASWSDPKQVQYNYAGYAAANVNTNTVFGDINTQLEDSAQYAQDYSHQWAEYYASLQAAPQPVPQADTESNVAPQAVSSVPTTLVSAPSYASVVAAPAGQQPPPPGTAAPQPSWQAAAASYAASLSSQGSTTTEAHTVGTRWNANSNQISQTPWNAISSQTSPSDHFNQSQFPALAKHSRTVANQHQQQQSQASHTPLQHQSRSAKLHIVTNPRITANVGGLGSGKEMQKPAYVSVPAKQPSSSVSTDAVADATLQPGRFPSSLRAYVERALSRCKDESQKAACQEIMKDMITMASKDGTLFTRDWDTEPLFQIPPPSSSSVKKETPLQQNNSTKSEWSPPRRLKSRWEPPAAEDSDGKPGRTHGFHGIFREGGHDISKEKDSFQSHSKWEKREDSWSKSITDSEHLKNVSKRGLKRLRKGVLSSKGGENLSSDSDEEHGHGVHLGSLSTADTPEEKERRQSRFKRFDRGKDSGRGKGSGRGGKGHAAESASARRATALHLALRSGDGQNGRAVEDIDWDSLTIRGTCQEVEKRYLRLTSAPDPNTVRPENVLKRALEMVKSTTKSYLFKCDQLKSIRQDLTVQRIRDEFTVQVYETHARMALEAGDLPEYNQCQTQLKFLYGEGIKGCSNEFAAYSLLYILFNRGNSRDLLSAMAKLTDEGRRDEVVKHALEVRHAVAVGNYTTFFRLYRTAPVLSPCLMDSHTEKMRFEAVKCMSRSYRPTIPVSSVARSLGFTTESSSEGESEGLEECEEWLRAHGAHLQFDSTSNELVMEAKLSQTSLFMPEPEDVVPHGDANLALNDFFSRS</sequence>
<dbReference type="InterPro" id="IPR000717">
    <property type="entry name" value="PCI_dom"/>
</dbReference>
<dbReference type="RefSeq" id="XP_024396412.1">
    <property type="nucleotide sequence ID" value="XM_024540644.2"/>
</dbReference>
<gene>
    <name evidence="3" type="primary">LOC112291674</name>
</gene>